<dbReference type="SMART" id="SM00220">
    <property type="entry name" value="S_TKc"/>
    <property type="match status" value="1"/>
</dbReference>
<evidence type="ECO:0000259" key="2">
    <source>
        <dbReference type="PROSITE" id="PS50011"/>
    </source>
</evidence>
<name>A0ABR2IZH2_9EUKA</name>
<proteinExistence type="predicted"/>
<feature type="domain" description="Protein kinase" evidence="2">
    <location>
        <begin position="22"/>
        <end position="277"/>
    </location>
</feature>
<protein>
    <recommendedName>
        <fullName evidence="2">Protein kinase domain-containing protein</fullName>
    </recommendedName>
</protein>
<dbReference type="InterPro" id="IPR011009">
    <property type="entry name" value="Kinase-like_dom_sf"/>
</dbReference>
<feature type="region of interest" description="Disordered" evidence="1">
    <location>
        <begin position="298"/>
        <end position="331"/>
    </location>
</feature>
<gene>
    <name evidence="3" type="ORF">M9Y10_008852</name>
</gene>
<keyword evidence="4" id="KW-1185">Reference proteome</keyword>
<dbReference type="InterPro" id="IPR000719">
    <property type="entry name" value="Prot_kinase_dom"/>
</dbReference>
<feature type="compositionally biased region" description="Polar residues" evidence="1">
    <location>
        <begin position="382"/>
        <end position="431"/>
    </location>
</feature>
<accession>A0ABR2IZH2</accession>
<organism evidence="3 4">
    <name type="scientific">Tritrichomonas musculus</name>
    <dbReference type="NCBI Taxonomy" id="1915356"/>
    <lineage>
        <taxon>Eukaryota</taxon>
        <taxon>Metamonada</taxon>
        <taxon>Parabasalia</taxon>
        <taxon>Tritrichomonadida</taxon>
        <taxon>Tritrichomonadidae</taxon>
        <taxon>Tritrichomonas</taxon>
    </lineage>
</organism>
<dbReference type="Proteomes" id="UP001470230">
    <property type="component" value="Unassembled WGS sequence"/>
</dbReference>
<comment type="caution">
    <text evidence="3">The sequence shown here is derived from an EMBL/GenBank/DDBJ whole genome shotgun (WGS) entry which is preliminary data.</text>
</comment>
<dbReference type="InterPro" id="IPR045269">
    <property type="entry name" value="Atg1-like"/>
</dbReference>
<dbReference type="PROSITE" id="PS00108">
    <property type="entry name" value="PROTEIN_KINASE_ST"/>
    <property type="match status" value="1"/>
</dbReference>
<dbReference type="PANTHER" id="PTHR24348">
    <property type="entry name" value="SERINE/THREONINE-PROTEIN KINASE UNC-51-RELATED"/>
    <property type="match status" value="1"/>
</dbReference>
<reference evidence="3 4" key="1">
    <citation type="submission" date="2024-04" db="EMBL/GenBank/DDBJ databases">
        <title>Tritrichomonas musculus Genome.</title>
        <authorList>
            <person name="Alves-Ferreira E."/>
            <person name="Grigg M."/>
            <person name="Lorenzi H."/>
            <person name="Galac M."/>
        </authorList>
    </citation>
    <scope>NUCLEOTIDE SEQUENCE [LARGE SCALE GENOMIC DNA]</scope>
    <source>
        <strain evidence="3 4">EAF2021</strain>
    </source>
</reference>
<evidence type="ECO:0000313" key="4">
    <source>
        <dbReference type="Proteomes" id="UP001470230"/>
    </source>
</evidence>
<dbReference type="Gene3D" id="1.10.510.10">
    <property type="entry name" value="Transferase(Phosphotransferase) domain 1"/>
    <property type="match status" value="1"/>
</dbReference>
<dbReference type="InterPro" id="IPR008271">
    <property type="entry name" value="Ser/Thr_kinase_AS"/>
</dbReference>
<dbReference type="EMBL" id="JAPFFF010000014">
    <property type="protein sequence ID" value="KAK8870939.1"/>
    <property type="molecule type" value="Genomic_DNA"/>
</dbReference>
<sequence>MSYTTETDSGYQIKIPFQFRGYKIEKPCGRGAFSSVIKVTDMTSNIPYAAKIIPKKALKNEARITTMINNEIEILQQTNHPNIIRLYEIIELTTKDDCFMILIEEFCENGNLFEYLMKKKENNQVGFKNDQERFQISRGITEAIGHLHMQGIAHCDIKPENILLNSQNIPKLCDFNLSQLINKADDTSRGGSKSYAAPELFKFEKIDFLRADIWSLGVMIFSIAEMRYPFDDDDDGRNGILFFCSKNKKLNAFSKRCLKVDPTKRATIFDLLDDPYLTSQDEIDDEDDEQMIAKAKNEAAQKKMKTTPNLADAKKMQEEQSDDSELGLPSNLINDDELEEEMSEDIFELVYGYRKSSLELNNSSSTSDISCTVTTIYKRESPGSSVQNVDHSQDNDSNSNAPKRTVSSSSAQNVDHSQDNESNSNAPKRTVSSSSGSGKTSKSHADVRTEQGSPDDDGNSDDSSNKKRFSVMLELGYDFKLQKHLENSKSATITETGSIDEIESSDDDNYEIEKVEKRISDSIVKWKFEKVMKPKTSYIPTRRKKFDFK</sequence>
<dbReference type="SUPFAM" id="SSF56112">
    <property type="entry name" value="Protein kinase-like (PK-like)"/>
    <property type="match status" value="1"/>
</dbReference>
<feature type="region of interest" description="Disordered" evidence="1">
    <location>
        <begin position="381"/>
        <end position="465"/>
    </location>
</feature>
<dbReference type="PROSITE" id="PS50011">
    <property type="entry name" value="PROTEIN_KINASE_DOM"/>
    <property type="match status" value="1"/>
</dbReference>
<evidence type="ECO:0000313" key="3">
    <source>
        <dbReference type="EMBL" id="KAK8870939.1"/>
    </source>
</evidence>
<dbReference type="Pfam" id="PF00069">
    <property type="entry name" value="Pkinase"/>
    <property type="match status" value="1"/>
</dbReference>
<evidence type="ECO:0000256" key="1">
    <source>
        <dbReference type="SAM" id="MobiDB-lite"/>
    </source>
</evidence>